<keyword evidence="3" id="KW-1185">Reference proteome</keyword>
<organism evidence="2 3">
    <name type="scientific">Hebeloma cylindrosporum</name>
    <dbReference type="NCBI Taxonomy" id="76867"/>
    <lineage>
        <taxon>Eukaryota</taxon>
        <taxon>Fungi</taxon>
        <taxon>Dikarya</taxon>
        <taxon>Basidiomycota</taxon>
        <taxon>Agaricomycotina</taxon>
        <taxon>Agaricomycetes</taxon>
        <taxon>Agaricomycetidae</taxon>
        <taxon>Agaricales</taxon>
        <taxon>Agaricineae</taxon>
        <taxon>Hymenogastraceae</taxon>
        <taxon>Hebeloma</taxon>
    </lineage>
</organism>
<evidence type="ECO:0000313" key="2">
    <source>
        <dbReference type="EMBL" id="KIM40247.1"/>
    </source>
</evidence>
<feature type="compositionally biased region" description="Basic and acidic residues" evidence="1">
    <location>
        <begin position="38"/>
        <end position="54"/>
    </location>
</feature>
<dbReference type="EMBL" id="KN831783">
    <property type="protein sequence ID" value="KIM40247.1"/>
    <property type="molecule type" value="Genomic_DNA"/>
</dbReference>
<dbReference type="Proteomes" id="UP000053424">
    <property type="component" value="Unassembled WGS sequence"/>
</dbReference>
<dbReference type="AlphaFoldDB" id="A0A0C2YGM4"/>
<reference evidence="3" key="2">
    <citation type="submission" date="2015-01" db="EMBL/GenBank/DDBJ databases">
        <title>Evolutionary Origins and Diversification of the Mycorrhizal Mutualists.</title>
        <authorList>
            <consortium name="DOE Joint Genome Institute"/>
            <consortium name="Mycorrhizal Genomics Consortium"/>
            <person name="Kohler A."/>
            <person name="Kuo A."/>
            <person name="Nagy L.G."/>
            <person name="Floudas D."/>
            <person name="Copeland A."/>
            <person name="Barry K.W."/>
            <person name="Cichocki N."/>
            <person name="Veneault-Fourrey C."/>
            <person name="LaButti K."/>
            <person name="Lindquist E.A."/>
            <person name="Lipzen A."/>
            <person name="Lundell T."/>
            <person name="Morin E."/>
            <person name="Murat C."/>
            <person name="Riley R."/>
            <person name="Ohm R."/>
            <person name="Sun H."/>
            <person name="Tunlid A."/>
            <person name="Henrissat B."/>
            <person name="Grigoriev I.V."/>
            <person name="Hibbett D.S."/>
            <person name="Martin F."/>
        </authorList>
    </citation>
    <scope>NUCLEOTIDE SEQUENCE [LARGE SCALE GENOMIC DNA]</scope>
    <source>
        <strain evidence="3">h7</strain>
    </source>
</reference>
<protein>
    <submittedName>
        <fullName evidence="2">Uncharacterized protein</fullName>
    </submittedName>
</protein>
<gene>
    <name evidence="2" type="ORF">M413DRAFT_11730</name>
</gene>
<feature type="region of interest" description="Disordered" evidence="1">
    <location>
        <begin position="25"/>
        <end position="54"/>
    </location>
</feature>
<evidence type="ECO:0000313" key="3">
    <source>
        <dbReference type="Proteomes" id="UP000053424"/>
    </source>
</evidence>
<proteinExistence type="predicted"/>
<name>A0A0C2YGM4_HEBCY</name>
<accession>A0A0C2YGM4</accession>
<reference evidence="2 3" key="1">
    <citation type="submission" date="2014-04" db="EMBL/GenBank/DDBJ databases">
        <authorList>
            <consortium name="DOE Joint Genome Institute"/>
            <person name="Kuo A."/>
            <person name="Gay G."/>
            <person name="Dore J."/>
            <person name="Kohler A."/>
            <person name="Nagy L.G."/>
            <person name="Floudas D."/>
            <person name="Copeland A."/>
            <person name="Barry K.W."/>
            <person name="Cichocki N."/>
            <person name="Veneault-Fourrey C."/>
            <person name="LaButti K."/>
            <person name="Lindquist E.A."/>
            <person name="Lipzen A."/>
            <person name="Lundell T."/>
            <person name="Morin E."/>
            <person name="Murat C."/>
            <person name="Sun H."/>
            <person name="Tunlid A."/>
            <person name="Henrissat B."/>
            <person name="Grigoriev I.V."/>
            <person name="Hibbett D.S."/>
            <person name="Martin F."/>
            <person name="Nordberg H.P."/>
            <person name="Cantor M.N."/>
            <person name="Hua S.X."/>
        </authorList>
    </citation>
    <scope>NUCLEOTIDE SEQUENCE [LARGE SCALE GENOMIC DNA]</scope>
    <source>
        <strain evidence="3">h7</strain>
    </source>
</reference>
<dbReference type="HOGENOM" id="CLU_1547686_0_0_1"/>
<dbReference type="OrthoDB" id="3051604at2759"/>
<sequence>MPPYRGRKEYRCSGYAEEAGAAAKLAKAAKPRQPKKVLTPEEKEAAALEKEERKKVRKAKETWEATLVPWVPNDAFRFPLKTTVLYKSDAKSAYGLTDKEMATLKHESIPRSAKTFFAQEDAKNLARRKFMAGAGKPGFQLDEVKGELRLFHKALDRNDTLILASTVAVGIKPVDL</sequence>
<evidence type="ECO:0000256" key="1">
    <source>
        <dbReference type="SAM" id="MobiDB-lite"/>
    </source>
</evidence>